<dbReference type="AlphaFoldDB" id="A0A139NZR0"/>
<reference evidence="2 3" key="1">
    <citation type="submission" date="2016-01" db="EMBL/GenBank/DDBJ databases">
        <title>Highly variable Streptococcus oralis are common among viridans streptococci isolated from primates.</title>
        <authorList>
            <person name="Denapaite D."/>
            <person name="Rieger M."/>
            <person name="Koendgen S."/>
            <person name="Brueckner R."/>
            <person name="Ochigava I."/>
            <person name="Kappeler P."/>
            <person name="Maetz-Rensing K."/>
            <person name="Leendertz F."/>
            <person name="Hakenbeck R."/>
        </authorList>
    </citation>
    <scope>NUCLEOTIDE SEQUENCE [LARGE SCALE GENOMIC DNA]</scope>
    <source>
        <strain evidence="2 3">DD15</strain>
    </source>
</reference>
<protein>
    <recommendedName>
        <fullName evidence="1">Knr4/Smi1-like domain-containing protein</fullName>
    </recommendedName>
</protein>
<dbReference type="SUPFAM" id="SSF160631">
    <property type="entry name" value="SMI1/KNR4-like"/>
    <property type="match status" value="1"/>
</dbReference>
<dbReference type="SMART" id="SM00860">
    <property type="entry name" value="SMI1_KNR4"/>
    <property type="match status" value="1"/>
</dbReference>
<feature type="domain" description="Knr4/Smi1-like" evidence="1">
    <location>
        <begin position="8"/>
        <end position="134"/>
    </location>
</feature>
<proteinExistence type="predicted"/>
<dbReference type="PATRIC" id="fig|1303.78.peg.724"/>
<dbReference type="Pfam" id="PF09346">
    <property type="entry name" value="SMI1_KNR4"/>
    <property type="match status" value="1"/>
</dbReference>
<dbReference type="Gene3D" id="3.40.1580.10">
    <property type="entry name" value="SMI1/KNR4-like"/>
    <property type="match status" value="1"/>
</dbReference>
<evidence type="ECO:0000313" key="2">
    <source>
        <dbReference type="EMBL" id="KXT81397.1"/>
    </source>
</evidence>
<name>A0A139NZR0_STROR</name>
<accession>A0A139NZR0</accession>
<dbReference type="InterPro" id="IPR018958">
    <property type="entry name" value="Knr4/Smi1-like_dom"/>
</dbReference>
<gene>
    <name evidence="2" type="ORF">SORDD15_00667</name>
</gene>
<evidence type="ECO:0000313" key="3">
    <source>
        <dbReference type="Proteomes" id="UP000070678"/>
    </source>
</evidence>
<organism evidence="2 3">
    <name type="scientific">Streptococcus oralis</name>
    <dbReference type="NCBI Taxonomy" id="1303"/>
    <lineage>
        <taxon>Bacteria</taxon>
        <taxon>Bacillati</taxon>
        <taxon>Bacillota</taxon>
        <taxon>Bacilli</taxon>
        <taxon>Lactobacillales</taxon>
        <taxon>Streptococcaceae</taxon>
        <taxon>Streptococcus</taxon>
    </lineage>
</organism>
<dbReference type="Proteomes" id="UP000070678">
    <property type="component" value="Unassembled WGS sequence"/>
</dbReference>
<dbReference type="InterPro" id="IPR037883">
    <property type="entry name" value="Knr4/Smi1-like_sf"/>
</dbReference>
<dbReference type="EMBL" id="LQNX01000048">
    <property type="protein sequence ID" value="KXT81397.1"/>
    <property type="molecule type" value="Genomic_DNA"/>
</dbReference>
<sequence>MKWLNYKDISIDIIESVEHRLQITLPDDYKQFVLKYDGGYPNPNHFKVDEKVEIFNNLISLDENEYDNIYEILEDLQDRLGDQLIPFAEDGFGNLLCFDCSADKNIVFWDHEKNYDDFKESTFVCSNFSSLIENLF</sequence>
<dbReference type="RefSeq" id="WP_061414381.1">
    <property type="nucleotide sequence ID" value="NZ_JAKUVY010000002.1"/>
</dbReference>
<evidence type="ECO:0000259" key="1">
    <source>
        <dbReference type="SMART" id="SM00860"/>
    </source>
</evidence>
<dbReference type="OrthoDB" id="8657476at2"/>
<comment type="caution">
    <text evidence="2">The sequence shown here is derived from an EMBL/GenBank/DDBJ whole genome shotgun (WGS) entry which is preliminary data.</text>
</comment>